<accession>A0A0N0VLY4</accession>
<dbReference type="Proteomes" id="UP000038011">
    <property type="component" value="Unassembled WGS sequence"/>
</dbReference>
<dbReference type="RefSeq" id="WP_053997843.1">
    <property type="nucleotide sequence ID" value="NZ_JXMU01000003.1"/>
</dbReference>
<evidence type="ECO:0008006" key="3">
    <source>
        <dbReference type="Google" id="ProtNLM"/>
    </source>
</evidence>
<dbReference type="STRING" id="1514904.SU32_02905"/>
<reference evidence="1 2" key="1">
    <citation type="submission" date="2015-01" db="EMBL/GenBank/DDBJ databases">
        <title>Ahrensia donghaiensis sp. nov., a novel dimethylsulphoniopropionate-cleavage bacterium isolated from seawater and emended descriptions of the genus Ahrensia and Ahrensia kielensis.</title>
        <authorList>
            <person name="Liu J."/>
        </authorList>
    </citation>
    <scope>NUCLEOTIDE SEQUENCE [LARGE SCALE GENOMIC DNA]</scope>
    <source>
        <strain evidence="1 2">LZD062</strain>
    </source>
</reference>
<evidence type="ECO:0000313" key="1">
    <source>
        <dbReference type="EMBL" id="KPB02241.1"/>
    </source>
</evidence>
<dbReference type="PATRIC" id="fig|1514904.3.peg.2281"/>
<dbReference type="AlphaFoldDB" id="A0A0N0VLY4"/>
<gene>
    <name evidence="1" type="ORF">SU32_02905</name>
</gene>
<keyword evidence="2" id="KW-1185">Reference proteome</keyword>
<dbReference type="EMBL" id="JXMU01000003">
    <property type="protein sequence ID" value="KPB02241.1"/>
    <property type="molecule type" value="Genomic_DNA"/>
</dbReference>
<evidence type="ECO:0000313" key="2">
    <source>
        <dbReference type="Proteomes" id="UP000038011"/>
    </source>
</evidence>
<sequence length="120" mass="12059">MEQLIARIVDNVGIDADKAQSAVAAILAFLQKEGPADEVGQMLAAVPGSQEAIANADSGGFLSGAMPGVMGLGSQLMGMGLGMGEIQGVAKETIAFAKEKAGEETVDNVIAAIPGLGQFI</sequence>
<dbReference type="OrthoDB" id="7907231at2"/>
<protein>
    <recommendedName>
        <fullName evidence="3">DUF2267 domain-containing protein</fullName>
    </recommendedName>
</protein>
<comment type="caution">
    <text evidence="1">The sequence shown here is derived from an EMBL/GenBank/DDBJ whole genome shotgun (WGS) entry which is preliminary data.</text>
</comment>
<name>A0A0N0VLY4_9HYPH</name>
<organism evidence="1 2">
    <name type="scientific">Ahrensia marina</name>
    <dbReference type="NCBI Taxonomy" id="1514904"/>
    <lineage>
        <taxon>Bacteria</taxon>
        <taxon>Pseudomonadati</taxon>
        <taxon>Pseudomonadota</taxon>
        <taxon>Alphaproteobacteria</taxon>
        <taxon>Hyphomicrobiales</taxon>
        <taxon>Ahrensiaceae</taxon>
        <taxon>Ahrensia</taxon>
    </lineage>
</organism>
<proteinExistence type="predicted"/>